<keyword evidence="2" id="KW-1185">Reference proteome</keyword>
<name>A0A4R4D8X7_9PROT</name>
<dbReference type="EMBL" id="SKBM01000026">
    <property type="protein sequence ID" value="TCZ55552.1"/>
    <property type="molecule type" value="Genomic_DNA"/>
</dbReference>
<protein>
    <submittedName>
        <fullName evidence="1">Uncharacterized protein</fullName>
    </submittedName>
</protein>
<dbReference type="Proteomes" id="UP000295023">
    <property type="component" value="Unassembled WGS sequence"/>
</dbReference>
<evidence type="ECO:0000313" key="1">
    <source>
        <dbReference type="EMBL" id="TCZ55552.1"/>
    </source>
</evidence>
<proteinExistence type="predicted"/>
<accession>A0A4R4D8X7</accession>
<gene>
    <name evidence="1" type="ORF">EXY23_21100</name>
</gene>
<dbReference type="RefSeq" id="WP_132294294.1">
    <property type="nucleotide sequence ID" value="NZ_SKBM01000026.1"/>
</dbReference>
<reference evidence="1 2" key="1">
    <citation type="submission" date="2019-03" db="EMBL/GenBank/DDBJ databases">
        <title>Paracraurococcus aquatilis NE82 genome sequence.</title>
        <authorList>
            <person name="Zhao Y."/>
            <person name="Du Z."/>
        </authorList>
    </citation>
    <scope>NUCLEOTIDE SEQUENCE [LARGE SCALE GENOMIC DNA]</scope>
    <source>
        <strain evidence="1 2">NE82</strain>
    </source>
</reference>
<comment type="caution">
    <text evidence="1">The sequence shown here is derived from an EMBL/GenBank/DDBJ whole genome shotgun (WGS) entry which is preliminary data.</text>
</comment>
<organism evidence="1 2">
    <name type="scientific">Roseicella aquatilis</name>
    <dbReference type="NCBI Taxonomy" id="2527868"/>
    <lineage>
        <taxon>Bacteria</taxon>
        <taxon>Pseudomonadati</taxon>
        <taxon>Pseudomonadota</taxon>
        <taxon>Alphaproteobacteria</taxon>
        <taxon>Acetobacterales</taxon>
        <taxon>Roseomonadaceae</taxon>
        <taxon>Roseicella</taxon>
    </lineage>
</organism>
<dbReference type="AlphaFoldDB" id="A0A4R4D8X7"/>
<sequence length="146" mass="15091">MAALASLATVVGAGASVYGNVRQAQQSTAQNRAQAQVAQQQEEARQSMLLAQQENEVRQRAQALRETIATTRARLAASGVSPDGGSAGALTSGLVQQAATAQDADDDTLRARLSQGRISLLNPDGTFTALLQSGRTLGAASRSLLD</sequence>
<dbReference type="OrthoDB" id="7277498at2"/>
<evidence type="ECO:0000313" key="2">
    <source>
        <dbReference type="Proteomes" id="UP000295023"/>
    </source>
</evidence>